<evidence type="ECO:0000259" key="6">
    <source>
        <dbReference type="Pfam" id="PF00108"/>
    </source>
</evidence>
<dbReference type="GO" id="GO:0006635">
    <property type="term" value="P:fatty acid beta-oxidation"/>
    <property type="evidence" value="ECO:0007669"/>
    <property type="project" value="TreeGrafter"/>
</dbReference>
<feature type="active site" description="Acyl-thioester intermediate" evidence="4">
    <location>
        <position position="89"/>
    </location>
</feature>
<keyword evidence="2 5" id="KW-0808">Transferase</keyword>
<dbReference type="FunFam" id="3.40.47.10:FF:000010">
    <property type="entry name" value="Acetyl-CoA acetyltransferase (Thiolase)"/>
    <property type="match status" value="1"/>
</dbReference>
<dbReference type="RefSeq" id="WP_088566429.1">
    <property type="nucleotide sequence ID" value="NZ_CP020946.1"/>
</dbReference>
<feature type="domain" description="Thiolase N-terminal" evidence="6">
    <location>
        <begin position="4"/>
        <end position="263"/>
    </location>
</feature>
<evidence type="ECO:0000256" key="5">
    <source>
        <dbReference type="RuleBase" id="RU003557"/>
    </source>
</evidence>
<dbReference type="NCBIfam" id="TIGR01930">
    <property type="entry name" value="AcCoA-C-Actrans"/>
    <property type="match status" value="1"/>
</dbReference>
<dbReference type="InterPro" id="IPR016039">
    <property type="entry name" value="Thiolase-like"/>
</dbReference>
<feature type="domain" description="Thiolase C-terminal" evidence="7">
    <location>
        <begin position="271"/>
        <end position="392"/>
    </location>
</feature>
<evidence type="ECO:0000259" key="7">
    <source>
        <dbReference type="Pfam" id="PF02803"/>
    </source>
</evidence>
<evidence type="ECO:0000256" key="3">
    <source>
        <dbReference type="ARBA" id="ARBA00023315"/>
    </source>
</evidence>
<dbReference type="AlphaFoldDB" id="A0A1Z3NC13"/>
<feature type="active site" description="Proton acceptor" evidence="4">
    <location>
        <position position="349"/>
    </location>
</feature>
<name>A0A1Z3NC13_BDEBC</name>
<dbReference type="PROSITE" id="PS00099">
    <property type="entry name" value="THIOLASE_3"/>
    <property type="match status" value="1"/>
</dbReference>
<keyword evidence="3 5" id="KW-0012">Acyltransferase</keyword>
<reference evidence="8 9" key="1">
    <citation type="submission" date="2017-04" db="EMBL/GenBank/DDBJ databases">
        <title>Whole genome sequence of Bdellovibrio bacteriovorus strain SSB218315.</title>
        <authorList>
            <person name="Oyedara O."/>
            <person name="Rodriguez-Perez M.A."/>
        </authorList>
    </citation>
    <scope>NUCLEOTIDE SEQUENCE [LARGE SCALE GENOMIC DNA]</scope>
    <source>
        <strain evidence="8 9">SSB218315</strain>
    </source>
</reference>
<dbReference type="GO" id="GO:0003985">
    <property type="term" value="F:acetyl-CoA C-acetyltransferase activity"/>
    <property type="evidence" value="ECO:0007669"/>
    <property type="project" value="TreeGrafter"/>
</dbReference>
<comment type="similarity">
    <text evidence="1 5">Belongs to the thiolase-like superfamily. Thiolase family.</text>
</comment>
<dbReference type="Proteomes" id="UP000197003">
    <property type="component" value="Chromosome"/>
</dbReference>
<proteinExistence type="inferred from homology"/>
<accession>A0A1Z3NC13</accession>
<dbReference type="InterPro" id="IPR002155">
    <property type="entry name" value="Thiolase"/>
</dbReference>
<evidence type="ECO:0000256" key="4">
    <source>
        <dbReference type="PIRSR" id="PIRSR000429-1"/>
    </source>
</evidence>
<dbReference type="Pfam" id="PF02803">
    <property type="entry name" value="Thiolase_C"/>
    <property type="match status" value="1"/>
</dbReference>
<evidence type="ECO:0000256" key="1">
    <source>
        <dbReference type="ARBA" id="ARBA00010982"/>
    </source>
</evidence>
<dbReference type="PANTHER" id="PTHR18919">
    <property type="entry name" value="ACETYL-COA C-ACYLTRANSFERASE"/>
    <property type="match status" value="1"/>
</dbReference>
<dbReference type="InterPro" id="IPR020616">
    <property type="entry name" value="Thiolase_N"/>
</dbReference>
<protein>
    <submittedName>
        <fullName evidence="8">Beta-ketoadipyl CoA thiolase</fullName>
    </submittedName>
</protein>
<dbReference type="SUPFAM" id="SSF53901">
    <property type="entry name" value="Thiolase-like"/>
    <property type="match status" value="2"/>
</dbReference>
<dbReference type="InterPro" id="IPR020617">
    <property type="entry name" value="Thiolase_C"/>
</dbReference>
<dbReference type="PROSITE" id="PS00737">
    <property type="entry name" value="THIOLASE_2"/>
    <property type="match status" value="1"/>
</dbReference>
<feature type="active site" description="Proton acceptor" evidence="4">
    <location>
        <position position="379"/>
    </location>
</feature>
<dbReference type="Pfam" id="PF00108">
    <property type="entry name" value="Thiolase_N"/>
    <property type="match status" value="1"/>
</dbReference>
<dbReference type="PANTHER" id="PTHR18919:SF107">
    <property type="entry name" value="ACETYL-COA ACETYLTRANSFERASE, CYTOSOLIC"/>
    <property type="match status" value="1"/>
</dbReference>
<gene>
    <name evidence="8" type="ORF">B9G79_16285</name>
</gene>
<evidence type="ECO:0000313" key="8">
    <source>
        <dbReference type="EMBL" id="ASD65013.1"/>
    </source>
</evidence>
<dbReference type="PIRSF" id="PIRSF000429">
    <property type="entry name" value="Ac-CoA_Ac_transf"/>
    <property type="match status" value="1"/>
</dbReference>
<sequence>MEKIVFISGKRTPFGAFGGSLKDVSATDLGVAAAKATLEQAGLSADKIDHVVFGNVVQSGADAAYLPRHIGLKTGVPVAVGAFAVNRLCGSGFQSWVNAVQMIQCGEATAVLAGGVEQMSQIPYVARKVRFDGMRMGNFELEDLMTSALTDAYAKMPMAITAENLAVKYGITREESDKYSIQSQQRFHAAVEKGFMKQEICPVTVEGRKGTVVIEKDEHPKPDSTLEKLATLKPVFKKDGIVTAAAASGIVDGAACSLLMSESKAKELGMKPMARIVSYASVGCDPTIMGIGPAGAARLALQKAGLTLDQMDLVEVNEAFAAQYLAVEKELKLDPAKTNVNGGAIAVGHPLGASGTRIMNHLVYELHRRNAKYALGSACIGGGQGIAIIIERI</sequence>
<dbReference type="EMBL" id="CP020946">
    <property type="protein sequence ID" value="ASD65013.1"/>
    <property type="molecule type" value="Genomic_DNA"/>
</dbReference>
<evidence type="ECO:0000313" key="9">
    <source>
        <dbReference type="Proteomes" id="UP000197003"/>
    </source>
</evidence>
<dbReference type="InterPro" id="IPR020613">
    <property type="entry name" value="Thiolase_CS"/>
</dbReference>
<dbReference type="Gene3D" id="3.40.47.10">
    <property type="match status" value="2"/>
</dbReference>
<dbReference type="OrthoDB" id="5289439at2"/>
<dbReference type="InterPro" id="IPR020610">
    <property type="entry name" value="Thiolase_AS"/>
</dbReference>
<evidence type="ECO:0000256" key="2">
    <source>
        <dbReference type="ARBA" id="ARBA00022679"/>
    </source>
</evidence>
<organism evidence="8 9">
    <name type="scientific">Bdellovibrio bacteriovorus</name>
    <dbReference type="NCBI Taxonomy" id="959"/>
    <lineage>
        <taxon>Bacteria</taxon>
        <taxon>Pseudomonadati</taxon>
        <taxon>Bdellovibrionota</taxon>
        <taxon>Bdellovibrionia</taxon>
        <taxon>Bdellovibrionales</taxon>
        <taxon>Pseudobdellovibrionaceae</taxon>
        <taxon>Bdellovibrio</taxon>
    </lineage>
</organism>
<dbReference type="CDD" id="cd00751">
    <property type="entry name" value="thiolase"/>
    <property type="match status" value="1"/>
</dbReference>